<dbReference type="Proteomes" id="UP000199236">
    <property type="component" value="Unassembled WGS sequence"/>
</dbReference>
<dbReference type="STRING" id="655353.SAMN04488056_10380"/>
<keyword evidence="2 5" id="KW-0812">Transmembrane</keyword>
<feature type="transmembrane region" description="Helical" evidence="5">
    <location>
        <begin position="89"/>
        <end position="109"/>
    </location>
</feature>
<dbReference type="InterPro" id="IPR006153">
    <property type="entry name" value="Cation/H_exchanger_TM"/>
</dbReference>
<feature type="transmembrane region" description="Helical" evidence="5">
    <location>
        <begin position="222"/>
        <end position="252"/>
    </location>
</feature>
<evidence type="ECO:0000256" key="5">
    <source>
        <dbReference type="SAM" id="Phobius"/>
    </source>
</evidence>
<organism evidence="7 8">
    <name type="scientific">Cohaesibacter marisflavi</name>
    <dbReference type="NCBI Taxonomy" id="655353"/>
    <lineage>
        <taxon>Bacteria</taxon>
        <taxon>Pseudomonadati</taxon>
        <taxon>Pseudomonadota</taxon>
        <taxon>Alphaproteobacteria</taxon>
        <taxon>Hyphomicrobiales</taxon>
        <taxon>Cohaesibacteraceae</taxon>
    </lineage>
</organism>
<feature type="transmembrane region" description="Helical" evidence="5">
    <location>
        <begin position="115"/>
        <end position="137"/>
    </location>
</feature>
<dbReference type="GO" id="GO:0016020">
    <property type="term" value="C:membrane"/>
    <property type="evidence" value="ECO:0007669"/>
    <property type="project" value="UniProtKB-SubCell"/>
</dbReference>
<dbReference type="OrthoDB" id="9778229at2"/>
<dbReference type="RefSeq" id="WP_090070588.1">
    <property type="nucleotide sequence ID" value="NZ_FOVR01000003.1"/>
</dbReference>
<feature type="transmembrane region" description="Helical" evidence="5">
    <location>
        <begin position="32"/>
        <end position="51"/>
    </location>
</feature>
<evidence type="ECO:0000313" key="8">
    <source>
        <dbReference type="Proteomes" id="UP000199236"/>
    </source>
</evidence>
<proteinExistence type="predicted"/>
<feature type="transmembrane region" description="Helical" evidence="5">
    <location>
        <begin position="57"/>
        <end position="77"/>
    </location>
</feature>
<feature type="transmembrane region" description="Helical" evidence="5">
    <location>
        <begin position="326"/>
        <end position="345"/>
    </location>
</feature>
<evidence type="ECO:0000256" key="4">
    <source>
        <dbReference type="ARBA" id="ARBA00023136"/>
    </source>
</evidence>
<feature type="transmembrane region" description="Helical" evidence="5">
    <location>
        <begin position="6"/>
        <end position="23"/>
    </location>
</feature>
<feature type="transmembrane region" description="Helical" evidence="5">
    <location>
        <begin position="149"/>
        <end position="171"/>
    </location>
</feature>
<accession>A0A1I5E8U8</accession>
<dbReference type="Pfam" id="PF00999">
    <property type="entry name" value="Na_H_Exchanger"/>
    <property type="match status" value="1"/>
</dbReference>
<gene>
    <name evidence="7" type="ORF">SAMN04488056_10380</name>
</gene>
<reference evidence="7 8" key="1">
    <citation type="submission" date="2016-10" db="EMBL/GenBank/DDBJ databases">
        <authorList>
            <person name="de Groot N.N."/>
        </authorList>
    </citation>
    <scope>NUCLEOTIDE SEQUENCE [LARGE SCALE GENOMIC DNA]</scope>
    <source>
        <strain evidence="7 8">CGMCC 1.9157</strain>
    </source>
</reference>
<keyword evidence="8" id="KW-1185">Reference proteome</keyword>
<sequence length="391" mass="41204">MDLHLLFLSLGGILLVGLMTDELGRRTRLPRVTLLILFGVIIGPSGLDLLPDQFAEWYEFLAATALTMVAFLLGGHLSLAGLRKRGKTILIVSAVVVVLTALAICGGLMALGASFLLALLLAGIGTATDPAASQDVIKQTGAKGPFTRILLGIVAIDDAWGLIIFSLLLVIAKAVTGGGFDDILWNAGRELGGAIGIGLLIGLPGSYLSGRIRPGEPMQLEALGLVFLCAGLAIWLDVSFLLSGMIAGFTIVNFAKHHNRAFHEIEHIEWPFMVFFFVLAGASLQIAGIVNIGMVGLGYIILRIVGRLVGGWLGCQWAGTAPRHKLWLGLSLMPQAGVALGMALVASDHFPAIGDQLLAITIGTTVIFEIVGPILTLVALKKVGETKTESH</sequence>
<protein>
    <submittedName>
        <fullName evidence="7">Transporter, CPA2 family</fullName>
    </submittedName>
</protein>
<feature type="transmembrane region" description="Helical" evidence="5">
    <location>
        <begin position="191"/>
        <end position="210"/>
    </location>
</feature>
<evidence type="ECO:0000259" key="6">
    <source>
        <dbReference type="Pfam" id="PF00999"/>
    </source>
</evidence>
<feature type="domain" description="Cation/H+ exchanger transmembrane" evidence="6">
    <location>
        <begin position="15"/>
        <end position="376"/>
    </location>
</feature>
<dbReference type="GO" id="GO:1902600">
    <property type="term" value="P:proton transmembrane transport"/>
    <property type="evidence" value="ECO:0007669"/>
    <property type="project" value="InterPro"/>
</dbReference>
<dbReference type="Gene3D" id="1.20.1530.20">
    <property type="match status" value="1"/>
</dbReference>
<keyword evidence="3 5" id="KW-1133">Transmembrane helix</keyword>
<dbReference type="PANTHER" id="PTHR43021:SF2">
    <property type="entry name" value="CATION_H+ EXCHANGER DOMAIN-CONTAINING PROTEIN"/>
    <property type="match status" value="1"/>
</dbReference>
<dbReference type="EMBL" id="FOVR01000003">
    <property type="protein sequence ID" value="SFO07877.1"/>
    <property type="molecule type" value="Genomic_DNA"/>
</dbReference>
<comment type="subcellular location">
    <subcellularLocation>
        <location evidence="1">Membrane</location>
        <topology evidence="1">Multi-pass membrane protein</topology>
    </subcellularLocation>
</comment>
<keyword evidence="4 5" id="KW-0472">Membrane</keyword>
<feature type="transmembrane region" description="Helical" evidence="5">
    <location>
        <begin position="272"/>
        <end position="305"/>
    </location>
</feature>
<name>A0A1I5E8U8_9HYPH</name>
<evidence type="ECO:0000256" key="2">
    <source>
        <dbReference type="ARBA" id="ARBA00022692"/>
    </source>
</evidence>
<evidence type="ECO:0000313" key="7">
    <source>
        <dbReference type="EMBL" id="SFO07877.1"/>
    </source>
</evidence>
<dbReference type="PANTHER" id="PTHR43021">
    <property type="entry name" value="NA(+)/H(+) ANTIPORTER-RELATED"/>
    <property type="match status" value="1"/>
</dbReference>
<evidence type="ECO:0000256" key="1">
    <source>
        <dbReference type="ARBA" id="ARBA00004141"/>
    </source>
</evidence>
<dbReference type="InterPro" id="IPR038770">
    <property type="entry name" value="Na+/solute_symporter_sf"/>
</dbReference>
<feature type="transmembrane region" description="Helical" evidence="5">
    <location>
        <begin position="357"/>
        <end position="380"/>
    </location>
</feature>
<dbReference type="GO" id="GO:0015297">
    <property type="term" value="F:antiporter activity"/>
    <property type="evidence" value="ECO:0007669"/>
    <property type="project" value="InterPro"/>
</dbReference>
<dbReference type="AlphaFoldDB" id="A0A1I5E8U8"/>
<evidence type="ECO:0000256" key="3">
    <source>
        <dbReference type="ARBA" id="ARBA00022989"/>
    </source>
</evidence>